<dbReference type="RefSeq" id="WP_130188175.1">
    <property type="nucleotide sequence ID" value="NZ_CP035913.1"/>
</dbReference>
<keyword evidence="3" id="KW-1185">Reference proteome</keyword>
<accession>A0A4P6L0Q4</accession>
<gene>
    <name evidence="2" type="ORF">EWM63_20410</name>
</gene>
<feature type="transmembrane region" description="Helical" evidence="1">
    <location>
        <begin position="98"/>
        <end position="117"/>
    </location>
</feature>
<keyword evidence="1" id="KW-0472">Membrane</keyword>
<evidence type="ECO:0000313" key="3">
    <source>
        <dbReference type="Proteomes" id="UP000290637"/>
    </source>
</evidence>
<evidence type="ECO:0000256" key="1">
    <source>
        <dbReference type="SAM" id="Phobius"/>
    </source>
</evidence>
<feature type="transmembrane region" description="Helical" evidence="1">
    <location>
        <begin position="31"/>
        <end position="50"/>
    </location>
</feature>
<reference evidence="2 3" key="1">
    <citation type="submission" date="2019-02" db="EMBL/GenBank/DDBJ databases">
        <title>Draft Genome Sequences of Six Type Strains of the Genus Massilia.</title>
        <authorList>
            <person name="Miess H."/>
            <person name="Frediansyhah A."/>
            <person name="Gross H."/>
        </authorList>
    </citation>
    <scope>NUCLEOTIDE SEQUENCE [LARGE SCALE GENOMIC DNA]</scope>
    <source>
        <strain evidence="2 3">DSM 17473</strain>
    </source>
</reference>
<evidence type="ECO:0000313" key="2">
    <source>
        <dbReference type="EMBL" id="QBE65061.1"/>
    </source>
</evidence>
<feature type="transmembrane region" description="Helical" evidence="1">
    <location>
        <begin position="62"/>
        <end position="82"/>
    </location>
</feature>
<name>A0A4P6L0Q4_9BURK</name>
<dbReference type="AlphaFoldDB" id="A0A4P6L0Q4"/>
<keyword evidence="1" id="KW-0812">Transmembrane</keyword>
<dbReference type="Proteomes" id="UP000290637">
    <property type="component" value="Chromosome"/>
</dbReference>
<organism evidence="2 3">
    <name type="scientific">Pseudoduganella lutea</name>
    <dbReference type="NCBI Taxonomy" id="321985"/>
    <lineage>
        <taxon>Bacteria</taxon>
        <taxon>Pseudomonadati</taxon>
        <taxon>Pseudomonadota</taxon>
        <taxon>Betaproteobacteria</taxon>
        <taxon>Burkholderiales</taxon>
        <taxon>Oxalobacteraceae</taxon>
        <taxon>Telluria group</taxon>
        <taxon>Pseudoduganella</taxon>
    </lineage>
</organism>
<dbReference type="KEGG" id="plue:EWM63_20410"/>
<sequence length="118" mass="13441">MKSKLQILLLVWFALQGLVNGILISRDIPQPLWWSVGSALFNSVAIFYWYRADSDHQGFKRTFLMNVAVVVFSMFAIPFYIIRSNARGRRLRALGRMLGYYGFACVAWLVGGLASFLV</sequence>
<dbReference type="OrthoDB" id="8758313at2"/>
<dbReference type="EMBL" id="CP035913">
    <property type="protein sequence ID" value="QBE65061.1"/>
    <property type="molecule type" value="Genomic_DNA"/>
</dbReference>
<keyword evidence="1" id="KW-1133">Transmembrane helix</keyword>
<proteinExistence type="predicted"/>
<protein>
    <submittedName>
        <fullName evidence="2">Uncharacterized protein</fullName>
    </submittedName>
</protein>